<accession>A0ABU3QSU4</accession>
<dbReference type="EMBL" id="JAWCTQ010000048">
    <property type="protein sequence ID" value="MDT9685820.1"/>
    <property type="molecule type" value="Genomic_DNA"/>
</dbReference>
<reference evidence="1 2" key="1">
    <citation type="submission" date="2023-09" db="EMBL/GenBank/DDBJ databases">
        <title>Streptomyces sp. nov.: A antagonism against Alternaria gaisen Producing Streptochlin, Isolated from Tamarix root soil.</title>
        <authorList>
            <person name="Chen Y."/>
        </authorList>
    </citation>
    <scope>NUCLEOTIDE SEQUENCE [LARGE SCALE GENOMIC DNA]</scope>
    <source>
        <strain evidence="1 2">TRM76323</strain>
    </source>
</reference>
<gene>
    <name evidence="1" type="ORF">RND61_27695</name>
</gene>
<proteinExistence type="predicted"/>
<dbReference type="InterPro" id="IPR046300">
    <property type="entry name" value="DUF6415"/>
</dbReference>
<dbReference type="Proteomes" id="UP001250181">
    <property type="component" value="Unassembled WGS sequence"/>
</dbReference>
<protein>
    <submittedName>
        <fullName evidence="1">DUF6415 family natural product biosynthesis protein</fullName>
    </submittedName>
</protein>
<evidence type="ECO:0000313" key="1">
    <source>
        <dbReference type="EMBL" id="MDT9685820.1"/>
    </source>
</evidence>
<dbReference type="Pfam" id="PF19979">
    <property type="entry name" value="DUF6415"/>
    <property type="match status" value="1"/>
</dbReference>
<organism evidence="1 2">
    <name type="scientific">Streptomyces tamarix</name>
    <dbReference type="NCBI Taxonomy" id="3078565"/>
    <lineage>
        <taxon>Bacteria</taxon>
        <taxon>Bacillati</taxon>
        <taxon>Actinomycetota</taxon>
        <taxon>Actinomycetes</taxon>
        <taxon>Kitasatosporales</taxon>
        <taxon>Streptomycetaceae</taxon>
        <taxon>Streptomyces</taxon>
    </lineage>
</organism>
<dbReference type="RefSeq" id="WP_315880858.1">
    <property type="nucleotide sequence ID" value="NZ_JAWCTQ010000048.1"/>
</dbReference>
<keyword evidence="2" id="KW-1185">Reference proteome</keyword>
<evidence type="ECO:0000313" key="2">
    <source>
        <dbReference type="Proteomes" id="UP001250181"/>
    </source>
</evidence>
<name>A0ABU3QSU4_9ACTN</name>
<sequence length="119" mass="12305">MTRLQAVPDPAVPLPGSTGQVVQDVELALRLAAAAPTGDAADALRERLRGYIRAYAGAAEARVRRLGDGRERDIAAGTVAHARAVAADPVHDPAANLRLLAMGARMLVRYASGGAEGGR</sequence>
<comment type="caution">
    <text evidence="1">The sequence shown here is derived from an EMBL/GenBank/DDBJ whole genome shotgun (WGS) entry which is preliminary data.</text>
</comment>